<comment type="similarity">
    <text evidence="2">Belongs to the bHLH protein family.</text>
</comment>
<keyword evidence="11" id="KW-1185">Reference proteome</keyword>
<dbReference type="OrthoDB" id="673975at2759"/>
<dbReference type="Gene3D" id="4.10.280.10">
    <property type="entry name" value="Helix-loop-helix DNA-binding domain"/>
    <property type="match status" value="1"/>
</dbReference>
<dbReference type="InterPro" id="IPR045843">
    <property type="entry name" value="IND-like"/>
</dbReference>
<comment type="caution">
    <text evidence="10">The sequence shown here is derived from an EMBL/GenBank/DDBJ whole genome shotgun (WGS) entry which is preliminary data.</text>
</comment>
<dbReference type="CDD" id="cd11393">
    <property type="entry name" value="bHLH_AtbHLH_like"/>
    <property type="match status" value="1"/>
</dbReference>
<dbReference type="PANTHER" id="PTHR16223:SF238">
    <property type="entry name" value="TRANSCRIPTION FACTOR BHLH114"/>
    <property type="match status" value="1"/>
</dbReference>
<keyword evidence="6" id="KW-0804">Transcription</keyword>
<dbReference type="GO" id="GO:0046983">
    <property type="term" value="F:protein dimerization activity"/>
    <property type="evidence" value="ECO:0007669"/>
    <property type="project" value="InterPro"/>
</dbReference>
<dbReference type="GO" id="GO:0000981">
    <property type="term" value="F:DNA-binding transcription factor activity, RNA polymerase II-specific"/>
    <property type="evidence" value="ECO:0007669"/>
    <property type="project" value="TreeGrafter"/>
</dbReference>
<proteinExistence type="inferred from homology"/>
<dbReference type="PROSITE" id="PS50888">
    <property type="entry name" value="BHLH"/>
    <property type="match status" value="1"/>
</dbReference>
<feature type="region of interest" description="Disordered" evidence="8">
    <location>
        <begin position="331"/>
        <end position="350"/>
    </location>
</feature>
<evidence type="ECO:0000256" key="3">
    <source>
        <dbReference type="ARBA" id="ARBA00011738"/>
    </source>
</evidence>
<feature type="region of interest" description="Disordered" evidence="8">
    <location>
        <begin position="226"/>
        <end position="267"/>
    </location>
</feature>
<evidence type="ECO:0000313" key="11">
    <source>
        <dbReference type="Proteomes" id="UP000275267"/>
    </source>
</evidence>
<dbReference type="STRING" id="4540.A0A3L6STU4"/>
<evidence type="ECO:0000256" key="4">
    <source>
        <dbReference type="ARBA" id="ARBA00023015"/>
    </source>
</evidence>
<keyword evidence="7" id="KW-0539">Nucleus</keyword>
<feature type="domain" description="BHLH" evidence="9">
    <location>
        <begin position="259"/>
        <end position="308"/>
    </location>
</feature>
<feature type="compositionally biased region" description="Basic and acidic residues" evidence="8">
    <location>
        <begin position="335"/>
        <end position="350"/>
    </location>
</feature>
<comment type="subcellular location">
    <subcellularLocation>
        <location evidence="1">Nucleus</location>
    </subcellularLocation>
</comment>
<keyword evidence="4" id="KW-0805">Transcription regulation</keyword>
<reference evidence="11" key="1">
    <citation type="journal article" date="2019" name="Nat. Commun.">
        <title>The genome of broomcorn millet.</title>
        <authorList>
            <person name="Zou C."/>
            <person name="Miki D."/>
            <person name="Li D."/>
            <person name="Tang Q."/>
            <person name="Xiao L."/>
            <person name="Rajput S."/>
            <person name="Deng P."/>
            <person name="Jia W."/>
            <person name="Huang R."/>
            <person name="Zhang M."/>
            <person name="Sun Y."/>
            <person name="Hu J."/>
            <person name="Fu X."/>
            <person name="Schnable P.S."/>
            <person name="Li F."/>
            <person name="Zhang H."/>
            <person name="Feng B."/>
            <person name="Zhu X."/>
            <person name="Liu R."/>
            <person name="Schnable J.C."/>
            <person name="Zhu J.-K."/>
            <person name="Zhang H."/>
        </authorList>
    </citation>
    <scope>NUCLEOTIDE SEQUENCE [LARGE SCALE GENOMIC DNA]</scope>
</reference>
<sequence>MADEWWSSTSHRSHGASACSAAPLAVVTDRVPCGWATSPTAAAESTSSITFQDPYRSSAHQPLPDAASSLGDPHMDWTQAFLSGRSDTSFQAVLQDDMVRAQPAADEAPAMNNPLIRDMSGGFLVDQAPLAPSPYGTAPSQQALFDGTAGHNISLYGDSQSSVSYDGTASMQFSQLLKPSAPASGPMQGAAAATMQYLSGSYLPFGGPLQSQLLLQALQTKPSIRSSNANPLTVKDACSPAARKSAPESPAAAAKRPRIEAPSPLPTFKVRKEKLGDRITALQQLVSPFGKTDTASVLHEAIEYIKFLHDQVSSLSSPYLKNGSIPLQQHLQQKGSEDAKDSGDTKPQDLRSRGLCLVPVASTYTVAAETVPEFWHPTFGGTFR</sequence>
<dbReference type="InterPro" id="IPR036638">
    <property type="entry name" value="HLH_DNA-bd_sf"/>
</dbReference>
<name>A0A3L6STU4_PANMI</name>
<dbReference type="FunFam" id="4.10.280.10:FF:000032">
    <property type="entry name" value="Transcription factor bHLH123 family"/>
    <property type="match status" value="1"/>
</dbReference>
<keyword evidence="5" id="KW-0238">DNA-binding</keyword>
<evidence type="ECO:0000256" key="2">
    <source>
        <dbReference type="ARBA" id="ARBA00005510"/>
    </source>
</evidence>
<dbReference type="EMBL" id="PQIB02000004">
    <property type="protein sequence ID" value="RLN25425.1"/>
    <property type="molecule type" value="Genomic_DNA"/>
</dbReference>
<evidence type="ECO:0000256" key="7">
    <source>
        <dbReference type="ARBA" id="ARBA00023242"/>
    </source>
</evidence>
<feature type="compositionally biased region" description="Low complexity" evidence="8">
    <location>
        <begin position="239"/>
        <end position="254"/>
    </location>
</feature>
<evidence type="ECO:0000256" key="6">
    <source>
        <dbReference type="ARBA" id="ARBA00023163"/>
    </source>
</evidence>
<dbReference type="AlphaFoldDB" id="A0A3L6STU4"/>
<gene>
    <name evidence="10" type="ORF">C2845_PM07G26930</name>
</gene>
<evidence type="ECO:0000259" key="9">
    <source>
        <dbReference type="PROSITE" id="PS50888"/>
    </source>
</evidence>
<dbReference type="Proteomes" id="UP000275267">
    <property type="component" value="Unassembled WGS sequence"/>
</dbReference>
<dbReference type="PANTHER" id="PTHR16223">
    <property type="entry name" value="TRANSCRIPTION FACTOR BHLH83-RELATED"/>
    <property type="match status" value="1"/>
</dbReference>
<evidence type="ECO:0000256" key="1">
    <source>
        <dbReference type="ARBA" id="ARBA00004123"/>
    </source>
</evidence>
<evidence type="ECO:0000256" key="5">
    <source>
        <dbReference type="ARBA" id="ARBA00023125"/>
    </source>
</evidence>
<protein>
    <recommendedName>
        <fullName evidence="9">BHLH domain-containing protein</fullName>
    </recommendedName>
</protein>
<dbReference type="InterPro" id="IPR011598">
    <property type="entry name" value="bHLH_dom"/>
</dbReference>
<dbReference type="SMART" id="SM00353">
    <property type="entry name" value="HLH"/>
    <property type="match status" value="1"/>
</dbReference>
<evidence type="ECO:0000256" key="8">
    <source>
        <dbReference type="SAM" id="MobiDB-lite"/>
    </source>
</evidence>
<accession>A0A3L6STU4</accession>
<comment type="subunit">
    <text evidence="3">Homodimer.</text>
</comment>
<dbReference type="SUPFAM" id="SSF47459">
    <property type="entry name" value="HLH, helix-loop-helix DNA-binding domain"/>
    <property type="match status" value="1"/>
</dbReference>
<evidence type="ECO:0000313" key="10">
    <source>
        <dbReference type="EMBL" id="RLN25425.1"/>
    </source>
</evidence>
<dbReference type="InterPro" id="IPR045239">
    <property type="entry name" value="bHLH95_bHLH"/>
</dbReference>
<dbReference type="GO" id="GO:0000978">
    <property type="term" value="F:RNA polymerase II cis-regulatory region sequence-specific DNA binding"/>
    <property type="evidence" value="ECO:0007669"/>
    <property type="project" value="TreeGrafter"/>
</dbReference>
<organism evidence="10 11">
    <name type="scientific">Panicum miliaceum</name>
    <name type="common">Proso millet</name>
    <name type="synonym">Broomcorn millet</name>
    <dbReference type="NCBI Taxonomy" id="4540"/>
    <lineage>
        <taxon>Eukaryota</taxon>
        <taxon>Viridiplantae</taxon>
        <taxon>Streptophyta</taxon>
        <taxon>Embryophyta</taxon>
        <taxon>Tracheophyta</taxon>
        <taxon>Spermatophyta</taxon>
        <taxon>Magnoliopsida</taxon>
        <taxon>Liliopsida</taxon>
        <taxon>Poales</taxon>
        <taxon>Poaceae</taxon>
        <taxon>PACMAD clade</taxon>
        <taxon>Panicoideae</taxon>
        <taxon>Panicodae</taxon>
        <taxon>Paniceae</taxon>
        <taxon>Panicinae</taxon>
        <taxon>Panicum</taxon>
        <taxon>Panicum sect. Panicum</taxon>
    </lineage>
</organism>
<dbReference type="GO" id="GO:0005634">
    <property type="term" value="C:nucleus"/>
    <property type="evidence" value="ECO:0007669"/>
    <property type="project" value="UniProtKB-SubCell"/>
</dbReference>